<sequence>MLAGAADPEQENQENVPPVGKARPPAAARPVLALLRGNQRRPTQQQARRALHDGAAGRGRYGPGLWGWLCPRRPYRF</sequence>
<gene>
    <name evidence="2" type="ORF">KIL84_001491</name>
</gene>
<feature type="compositionally biased region" description="Low complexity" evidence="1">
    <location>
        <begin position="16"/>
        <end position="48"/>
    </location>
</feature>
<evidence type="ECO:0000313" key="2">
    <source>
        <dbReference type="EMBL" id="KAH1170506.1"/>
    </source>
</evidence>
<reference evidence="2" key="1">
    <citation type="submission" date="2021-09" db="EMBL/GenBank/DDBJ databases">
        <title>The genome of Mauremys mutica provides insights into the evolution of semi-aquatic lifestyle.</title>
        <authorList>
            <person name="Gong S."/>
            <person name="Gao Y."/>
        </authorList>
    </citation>
    <scope>NUCLEOTIDE SEQUENCE</scope>
    <source>
        <strain evidence="2">MM-2020</strain>
        <tissue evidence="2">Muscle</tissue>
    </source>
</reference>
<name>A0A9D4AVS3_9SAUR</name>
<dbReference type="Proteomes" id="UP000827986">
    <property type="component" value="Unassembled WGS sequence"/>
</dbReference>
<comment type="caution">
    <text evidence="2">The sequence shown here is derived from an EMBL/GenBank/DDBJ whole genome shotgun (WGS) entry which is preliminary data.</text>
</comment>
<proteinExistence type="predicted"/>
<accession>A0A9D4AVS3</accession>
<organism evidence="2 3">
    <name type="scientific">Mauremys mutica</name>
    <name type="common">yellowpond turtle</name>
    <dbReference type="NCBI Taxonomy" id="74926"/>
    <lineage>
        <taxon>Eukaryota</taxon>
        <taxon>Metazoa</taxon>
        <taxon>Chordata</taxon>
        <taxon>Craniata</taxon>
        <taxon>Vertebrata</taxon>
        <taxon>Euteleostomi</taxon>
        <taxon>Archelosauria</taxon>
        <taxon>Testudinata</taxon>
        <taxon>Testudines</taxon>
        <taxon>Cryptodira</taxon>
        <taxon>Durocryptodira</taxon>
        <taxon>Testudinoidea</taxon>
        <taxon>Geoemydidae</taxon>
        <taxon>Geoemydinae</taxon>
        <taxon>Mauremys</taxon>
    </lineage>
</organism>
<evidence type="ECO:0000313" key="3">
    <source>
        <dbReference type="Proteomes" id="UP000827986"/>
    </source>
</evidence>
<evidence type="ECO:0000256" key="1">
    <source>
        <dbReference type="SAM" id="MobiDB-lite"/>
    </source>
</evidence>
<dbReference type="AlphaFoldDB" id="A0A9D4AVS3"/>
<feature type="region of interest" description="Disordered" evidence="1">
    <location>
        <begin position="1"/>
        <end position="59"/>
    </location>
</feature>
<protein>
    <submittedName>
        <fullName evidence="2">Uncharacterized protein</fullName>
    </submittedName>
</protein>
<dbReference type="EMBL" id="JAHDVG010000484">
    <property type="protein sequence ID" value="KAH1170506.1"/>
    <property type="molecule type" value="Genomic_DNA"/>
</dbReference>
<keyword evidence="3" id="KW-1185">Reference proteome</keyword>